<dbReference type="EMBL" id="BMAO01001892">
    <property type="protein sequence ID" value="GFQ76743.1"/>
    <property type="molecule type" value="Genomic_DNA"/>
</dbReference>
<protein>
    <submittedName>
        <fullName evidence="1">Uncharacterized protein</fullName>
    </submittedName>
</protein>
<name>A0A8X6KMY6_TRICU</name>
<reference evidence="1" key="1">
    <citation type="submission" date="2020-07" db="EMBL/GenBank/DDBJ databases">
        <title>Multicomponent nature underlies the extraordinary mechanical properties of spider dragline silk.</title>
        <authorList>
            <person name="Kono N."/>
            <person name="Nakamura H."/>
            <person name="Mori M."/>
            <person name="Yoshida Y."/>
            <person name="Ohtoshi R."/>
            <person name="Malay A.D."/>
            <person name="Moran D.A.P."/>
            <person name="Tomita M."/>
            <person name="Numata K."/>
            <person name="Arakawa K."/>
        </authorList>
    </citation>
    <scope>NUCLEOTIDE SEQUENCE</scope>
</reference>
<evidence type="ECO:0000313" key="2">
    <source>
        <dbReference type="Proteomes" id="UP000887116"/>
    </source>
</evidence>
<feature type="non-terminal residue" evidence="1">
    <location>
        <position position="1"/>
    </location>
</feature>
<gene>
    <name evidence="1" type="primary">NCL1_22674</name>
    <name evidence="1" type="ORF">TNCT_716101</name>
</gene>
<dbReference type="Proteomes" id="UP000887116">
    <property type="component" value="Unassembled WGS sequence"/>
</dbReference>
<sequence length="165" mass="19237">FERLTELGDDISEKKELSLDNEFGMEAGPSGYPNIKYPTFDQEDFELIKNTSEHENPKTAATPDNRNIFAMIKKRLKRKKKIFNFYCCDLCGNYCSFSSKGFRSHRVTVHKIGVLQERNWDRFGHPFEPLETEIPPPSQIKPEDLDEQRQLQWALKESALMYAAK</sequence>
<organism evidence="1 2">
    <name type="scientific">Trichonephila clavata</name>
    <name type="common">Joro spider</name>
    <name type="synonym">Nephila clavata</name>
    <dbReference type="NCBI Taxonomy" id="2740835"/>
    <lineage>
        <taxon>Eukaryota</taxon>
        <taxon>Metazoa</taxon>
        <taxon>Ecdysozoa</taxon>
        <taxon>Arthropoda</taxon>
        <taxon>Chelicerata</taxon>
        <taxon>Arachnida</taxon>
        <taxon>Araneae</taxon>
        <taxon>Araneomorphae</taxon>
        <taxon>Entelegynae</taxon>
        <taxon>Araneoidea</taxon>
        <taxon>Nephilidae</taxon>
        <taxon>Trichonephila</taxon>
    </lineage>
</organism>
<proteinExistence type="predicted"/>
<keyword evidence="2" id="KW-1185">Reference proteome</keyword>
<dbReference type="AlphaFoldDB" id="A0A8X6KMY6"/>
<evidence type="ECO:0000313" key="1">
    <source>
        <dbReference type="EMBL" id="GFQ76743.1"/>
    </source>
</evidence>
<comment type="caution">
    <text evidence="1">The sequence shown here is derived from an EMBL/GenBank/DDBJ whole genome shotgun (WGS) entry which is preliminary data.</text>
</comment>
<accession>A0A8X6KMY6</accession>